<sequence>MAPVKGDGTMTARNGASRENRQRPGWPPCEVASLVEDAGWVGVWVLGPDGHRVRGSSAFNALFGLADGRDHAWEDLVSAAHPGDRTSFREMEASLRNGLSAECEVRSPRGDGSCAWIELRAVNPRFDGTAAFGAVGIARDVTLRHMNQRSDLTGQARLAALIEATAAVVWTVSPDGQALDMPQWLTLTGQSHEDVQGRGWIDAIHPDDRGRVEAAWATAVAHQASYNTDYRVLCADGVYRWYNARGIPILDPNGEIREWVGVCLTVPGRNRYLPASPPAPPPVAPATNNHDREITAAQVRGARSMLNWSAGELARRSGVSASTIQRLETDARPNVPRPDNLAAIRAALEAGGIEFTFEPDAMPGVRPARNGGH</sequence>
<evidence type="ECO:0000259" key="7">
    <source>
        <dbReference type="PROSITE" id="PS50112"/>
    </source>
</evidence>
<proteinExistence type="predicted"/>
<dbReference type="Pfam" id="PF13560">
    <property type="entry name" value="HTH_31"/>
    <property type="match status" value="1"/>
</dbReference>
<keyword evidence="10" id="KW-1185">Reference proteome</keyword>
<dbReference type="InterPro" id="IPR052162">
    <property type="entry name" value="Sensor_kinase/Photoreceptor"/>
</dbReference>
<dbReference type="EMBL" id="FOSV01000022">
    <property type="protein sequence ID" value="SFL71566.1"/>
    <property type="molecule type" value="Genomic_DNA"/>
</dbReference>
<dbReference type="InterPro" id="IPR010982">
    <property type="entry name" value="Lambda_DNA-bd_dom_sf"/>
</dbReference>
<dbReference type="SUPFAM" id="SSF55785">
    <property type="entry name" value="PYP-like sensor domain (PAS domain)"/>
    <property type="match status" value="2"/>
</dbReference>
<dbReference type="PROSITE" id="PS50943">
    <property type="entry name" value="HTH_CROC1"/>
    <property type="match status" value="1"/>
</dbReference>
<comment type="catalytic activity">
    <reaction evidence="1">
        <text>ATP + protein L-histidine = ADP + protein N-phospho-L-histidine.</text>
        <dbReference type="EC" id="2.7.13.3"/>
    </reaction>
</comment>
<reference evidence="10" key="1">
    <citation type="submission" date="2016-10" db="EMBL/GenBank/DDBJ databases">
        <authorList>
            <person name="Varghese N."/>
            <person name="Submissions S."/>
        </authorList>
    </citation>
    <scope>NUCLEOTIDE SEQUENCE [LARGE SCALE GENOMIC DNA]</scope>
    <source>
        <strain evidence="10">CGMCC 1.6474</strain>
    </source>
</reference>
<dbReference type="NCBIfam" id="TIGR00229">
    <property type="entry name" value="sensory_box"/>
    <property type="match status" value="1"/>
</dbReference>
<feature type="domain" description="HTH cro/C1-type" evidence="8">
    <location>
        <begin position="299"/>
        <end position="362"/>
    </location>
</feature>
<feature type="domain" description="PAS" evidence="7">
    <location>
        <begin position="187"/>
        <end position="223"/>
    </location>
</feature>
<feature type="region of interest" description="Disordered" evidence="6">
    <location>
        <begin position="1"/>
        <end position="27"/>
    </location>
</feature>
<dbReference type="SUPFAM" id="SSF47413">
    <property type="entry name" value="lambda repressor-like DNA-binding domains"/>
    <property type="match status" value="1"/>
</dbReference>
<dbReference type="FunFam" id="3.30.450.20:FF:000099">
    <property type="entry name" value="Sensory box sensor histidine kinase"/>
    <property type="match status" value="1"/>
</dbReference>
<dbReference type="PROSITE" id="PS50112">
    <property type="entry name" value="PAS"/>
    <property type="match status" value="1"/>
</dbReference>
<dbReference type="InterPro" id="IPR001610">
    <property type="entry name" value="PAC"/>
</dbReference>
<dbReference type="AlphaFoldDB" id="A0A1I4JZL9"/>
<dbReference type="SMART" id="SM00086">
    <property type="entry name" value="PAC"/>
    <property type="match status" value="2"/>
</dbReference>
<evidence type="ECO:0000256" key="3">
    <source>
        <dbReference type="ARBA" id="ARBA00022553"/>
    </source>
</evidence>
<evidence type="ECO:0000259" key="8">
    <source>
        <dbReference type="PROSITE" id="PS50943"/>
    </source>
</evidence>
<dbReference type="InterPro" id="IPR013655">
    <property type="entry name" value="PAS_fold_3"/>
</dbReference>
<evidence type="ECO:0000256" key="6">
    <source>
        <dbReference type="SAM" id="MobiDB-lite"/>
    </source>
</evidence>
<keyword evidence="4" id="KW-0808">Transferase</keyword>
<dbReference type="SMART" id="SM00530">
    <property type="entry name" value="HTH_XRE"/>
    <property type="match status" value="1"/>
</dbReference>
<dbReference type="GO" id="GO:0004673">
    <property type="term" value="F:protein histidine kinase activity"/>
    <property type="evidence" value="ECO:0007669"/>
    <property type="project" value="UniProtKB-EC"/>
</dbReference>
<dbReference type="SMART" id="SM00091">
    <property type="entry name" value="PAS"/>
    <property type="match status" value="1"/>
</dbReference>
<dbReference type="Pfam" id="PF08447">
    <property type="entry name" value="PAS_3"/>
    <property type="match status" value="1"/>
</dbReference>
<dbReference type="CDD" id="cd00093">
    <property type="entry name" value="HTH_XRE"/>
    <property type="match status" value="1"/>
</dbReference>
<dbReference type="PANTHER" id="PTHR43304">
    <property type="entry name" value="PHYTOCHROME-LIKE PROTEIN CPH1"/>
    <property type="match status" value="1"/>
</dbReference>
<dbReference type="OrthoDB" id="3782725at2"/>
<evidence type="ECO:0000256" key="4">
    <source>
        <dbReference type="ARBA" id="ARBA00022679"/>
    </source>
</evidence>
<dbReference type="Proteomes" id="UP000198804">
    <property type="component" value="Unassembled WGS sequence"/>
</dbReference>
<dbReference type="InterPro" id="IPR035965">
    <property type="entry name" value="PAS-like_dom_sf"/>
</dbReference>
<dbReference type="Gene3D" id="1.10.260.40">
    <property type="entry name" value="lambda repressor-like DNA-binding domains"/>
    <property type="match status" value="1"/>
</dbReference>
<evidence type="ECO:0000256" key="5">
    <source>
        <dbReference type="ARBA" id="ARBA00022777"/>
    </source>
</evidence>
<keyword evidence="5" id="KW-0418">Kinase</keyword>
<dbReference type="Pfam" id="PF13426">
    <property type="entry name" value="PAS_9"/>
    <property type="match status" value="1"/>
</dbReference>
<dbReference type="STRING" id="414703.SAMN04488125_12225"/>
<evidence type="ECO:0000256" key="2">
    <source>
        <dbReference type="ARBA" id="ARBA00012438"/>
    </source>
</evidence>
<dbReference type="PANTHER" id="PTHR43304:SF1">
    <property type="entry name" value="PAC DOMAIN-CONTAINING PROTEIN"/>
    <property type="match status" value="1"/>
</dbReference>
<evidence type="ECO:0000256" key="1">
    <source>
        <dbReference type="ARBA" id="ARBA00000085"/>
    </source>
</evidence>
<dbReference type="InterPro" id="IPR000014">
    <property type="entry name" value="PAS"/>
</dbReference>
<dbReference type="InterPro" id="IPR001387">
    <property type="entry name" value="Cro/C1-type_HTH"/>
</dbReference>
<name>A0A1I4JZL9_9HYPH</name>
<evidence type="ECO:0000313" key="9">
    <source>
        <dbReference type="EMBL" id="SFL71566.1"/>
    </source>
</evidence>
<dbReference type="Gene3D" id="3.30.450.20">
    <property type="entry name" value="PAS domain"/>
    <property type="match status" value="2"/>
</dbReference>
<protein>
    <recommendedName>
        <fullName evidence="2">histidine kinase</fullName>
        <ecNumber evidence="2">2.7.13.3</ecNumber>
    </recommendedName>
</protein>
<gene>
    <name evidence="9" type="ORF">SAMN04488125_12225</name>
</gene>
<dbReference type="CDD" id="cd00130">
    <property type="entry name" value="PAS"/>
    <property type="match status" value="2"/>
</dbReference>
<organism evidence="9 10">
    <name type="scientific">Methylorubrum salsuginis</name>
    <dbReference type="NCBI Taxonomy" id="414703"/>
    <lineage>
        <taxon>Bacteria</taxon>
        <taxon>Pseudomonadati</taxon>
        <taxon>Pseudomonadota</taxon>
        <taxon>Alphaproteobacteria</taxon>
        <taxon>Hyphomicrobiales</taxon>
        <taxon>Methylobacteriaceae</taxon>
        <taxon>Methylorubrum</taxon>
    </lineage>
</organism>
<accession>A0A1I4JZL9</accession>
<evidence type="ECO:0000313" key="10">
    <source>
        <dbReference type="Proteomes" id="UP000198804"/>
    </source>
</evidence>
<dbReference type="GO" id="GO:0003677">
    <property type="term" value="F:DNA binding"/>
    <property type="evidence" value="ECO:0007669"/>
    <property type="project" value="InterPro"/>
</dbReference>
<keyword evidence="3" id="KW-0597">Phosphoprotein</keyword>
<dbReference type="EC" id="2.7.13.3" evidence="2"/>